<feature type="coiled-coil region" evidence="1">
    <location>
        <begin position="51"/>
        <end position="78"/>
    </location>
</feature>
<proteinExistence type="predicted"/>
<name>A0AAD8RRN6_LOLMU</name>
<dbReference type="EMBL" id="JAUUTY010000005">
    <property type="protein sequence ID" value="KAK1629647.1"/>
    <property type="molecule type" value="Genomic_DNA"/>
</dbReference>
<dbReference type="Proteomes" id="UP001231189">
    <property type="component" value="Unassembled WGS sequence"/>
</dbReference>
<comment type="caution">
    <text evidence="3">The sequence shown here is derived from an EMBL/GenBank/DDBJ whole genome shotgun (WGS) entry which is preliminary data.</text>
</comment>
<protein>
    <submittedName>
        <fullName evidence="3">Uncharacterized protein</fullName>
    </submittedName>
</protein>
<evidence type="ECO:0000256" key="1">
    <source>
        <dbReference type="SAM" id="Coils"/>
    </source>
</evidence>
<gene>
    <name evidence="3" type="ORF">QYE76_003962</name>
</gene>
<accession>A0AAD8RRN6</accession>
<keyword evidence="4" id="KW-1185">Reference proteome</keyword>
<evidence type="ECO:0000256" key="2">
    <source>
        <dbReference type="SAM" id="MobiDB-lite"/>
    </source>
</evidence>
<feature type="region of interest" description="Disordered" evidence="2">
    <location>
        <begin position="1"/>
        <end position="35"/>
    </location>
</feature>
<reference evidence="3" key="1">
    <citation type="submission" date="2023-07" db="EMBL/GenBank/DDBJ databases">
        <title>A chromosome-level genome assembly of Lolium multiflorum.</title>
        <authorList>
            <person name="Chen Y."/>
            <person name="Copetti D."/>
            <person name="Kolliker R."/>
            <person name="Studer B."/>
        </authorList>
    </citation>
    <scope>NUCLEOTIDE SEQUENCE</scope>
    <source>
        <strain evidence="3">02402/16</strain>
        <tissue evidence="3">Leaf</tissue>
    </source>
</reference>
<feature type="compositionally biased region" description="Low complexity" evidence="2">
    <location>
        <begin position="1"/>
        <end position="11"/>
    </location>
</feature>
<organism evidence="3 4">
    <name type="scientific">Lolium multiflorum</name>
    <name type="common">Italian ryegrass</name>
    <name type="synonym">Lolium perenne subsp. multiflorum</name>
    <dbReference type="NCBI Taxonomy" id="4521"/>
    <lineage>
        <taxon>Eukaryota</taxon>
        <taxon>Viridiplantae</taxon>
        <taxon>Streptophyta</taxon>
        <taxon>Embryophyta</taxon>
        <taxon>Tracheophyta</taxon>
        <taxon>Spermatophyta</taxon>
        <taxon>Magnoliopsida</taxon>
        <taxon>Liliopsida</taxon>
        <taxon>Poales</taxon>
        <taxon>Poaceae</taxon>
        <taxon>BOP clade</taxon>
        <taxon>Pooideae</taxon>
        <taxon>Poodae</taxon>
        <taxon>Poeae</taxon>
        <taxon>Poeae Chloroplast Group 2 (Poeae type)</taxon>
        <taxon>Loliodinae</taxon>
        <taxon>Loliinae</taxon>
        <taxon>Lolium</taxon>
    </lineage>
</organism>
<evidence type="ECO:0000313" key="4">
    <source>
        <dbReference type="Proteomes" id="UP001231189"/>
    </source>
</evidence>
<feature type="compositionally biased region" description="Polar residues" evidence="2">
    <location>
        <begin position="13"/>
        <end position="27"/>
    </location>
</feature>
<keyword evidence="1" id="KW-0175">Coiled coil</keyword>
<evidence type="ECO:0000313" key="3">
    <source>
        <dbReference type="EMBL" id="KAK1629647.1"/>
    </source>
</evidence>
<sequence>MMEAMALMEMASGGTSPSRQGAGTETSVPELEFRGGGAPWSLSGVSSSDALRHAEERVDNLEAKLKASETTHKKAEKDATAIEDLRQRLKML</sequence>
<dbReference type="AlphaFoldDB" id="A0AAD8RRN6"/>